<keyword evidence="4" id="KW-1133">Transmembrane helix</keyword>
<dbReference type="Gene3D" id="1.20.5.1930">
    <property type="match status" value="1"/>
</dbReference>
<dbReference type="OrthoDB" id="9760839at2"/>
<keyword evidence="3" id="KW-0902">Two-component regulatory system</keyword>
<keyword evidence="2 6" id="KW-0418">Kinase</keyword>
<dbReference type="InterPro" id="IPR011712">
    <property type="entry name" value="Sig_transdc_His_kin_sub3_dim/P"/>
</dbReference>
<dbReference type="STRING" id="1302690.BUE76_01895"/>
<dbReference type="GO" id="GO:0016020">
    <property type="term" value="C:membrane"/>
    <property type="evidence" value="ECO:0007669"/>
    <property type="project" value="InterPro"/>
</dbReference>
<dbReference type="Pfam" id="PF02518">
    <property type="entry name" value="HATPase_c"/>
    <property type="match status" value="1"/>
</dbReference>
<accession>A0A1M5IBP4</accession>
<dbReference type="InterPro" id="IPR005467">
    <property type="entry name" value="His_kinase_dom"/>
</dbReference>
<dbReference type="GO" id="GO:0046983">
    <property type="term" value="F:protein dimerization activity"/>
    <property type="evidence" value="ECO:0007669"/>
    <property type="project" value="InterPro"/>
</dbReference>
<dbReference type="GO" id="GO:0000155">
    <property type="term" value="F:phosphorelay sensor kinase activity"/>
    <property type="evidence" value="ECO:0007669"/>
    <property type="project" value="InterPro"/>
</dbReference>
<protein>
    <submittedName>
        <fullName evidence="6">Signal transduction histidine kinase</fullName>
    </submittedName>
</protein>
<proteinExistence type="predicted"/>
<evidence type="ECO:0000256" key="2">
    <source>
        <dbReference type="ARBA" id="ARBA00022777"/>
    </source>
</evidence>
<dbReference type="PROSITE" id="PS50109">
    <property type="entry name" value="HIS_KIN"/>
    <property type="match status" value="1"/>
</dbReference>
<dbReference type="Gene3D" id="3.30.565.10">
    <property type="entry name" value="Histidine kinase-like ATPase, C-terminal domain"/>
    <property type="match status" value="1"/>
</dbReference>
<dbReference type="SUPFAM" id="SSF55874">
    <property type="entry name" value="ATPase domain of HSP90 chaperone/DNA topoisomerase II/histidine kinase"/>
    <property type="match status" value="1"/>
</dbReference>
<evidence type="ECO:0000256" key="3">
    <source>
        <dbReference type="ARBA" id="ARBA00023012"/>
    </source>
</evidence>
<keyword evidence="4" id="KW-0812">Transmembrane</keyword>
<dbReference type="SMART" id="SM00387">
    <property type="entry name" value="HATPase_c"/>
    <property type="match status" value="1"/>
</dbReference>
<evidence type="ECO:0000256" key="1">
    <source>
        <dbReference type="ARBA" id="ARBA00022679"/>
    </source>
</evidence>
<sequence length="258" mass="28958">MLLLAIKASWFIIIGSASLLLVLIFFFLLLYQYYRRRLSHVQELYALRRNYDAALLQSQLEIQEQTYSQISEEIHDNIGQVLSLVKLNINTLDRDSNPEKISTTNALLAQAIADLRNLSHLLNTNYIREAGFSESIQQLLLHLQKSGQYRTRLVEPEGRFSVDGQQAIILFRMVQEIVSNALRHAGANEFCVTLEQSNGRRRIVLSDNGRGFDTSILNQPGGGLGIRNMKQRAASVGAAVDIESQPNQGTTITICLNA</sequence>
<evidence type="ECO:0000313" key="6">
    <source>
        <dbReference type="EMBL" id="SHG25682.1"/>
    </source>
</evidence>
<dbReference type="Proteomes" id="UP000184368">
    <property type="component" value="Unassembled WGS sequence"/>
</dbReference>
<dbReference type="CDD" id="cd16917">
    <property type="entry name" value="HATPase_UhpB-NarQ-NarX-like"/>
    <property type="match status" value="1"/>
</dbReference>
<keyword evidence="4" id="KW-0472">Membrane</keyword>
<keyword evidence="1" id="KW-0808">Transferase</keyword>
<dbReference type="RefSeq" id="WP_073047960.1">
    <property type="nucleotide sequence ID" value="NZ_FQUO01000023.1"/>
</dbReference>
<keyword evidence="7" id="KW-1185">Reference proteome</keyword>
<evidence type="ECO:0000256" key="4">
    <source>
        <dbReference type="SAM" id="Phobius"/>
    </source>
</evidence>
<evidence type="ECO:0000259" key="5">
    <source>
        <dbReference type="PROSITE" id="PS50109"/>
    </source>
</evidence>
<dbReference type="EMBL" id="FQUO01000023">
    <property type="protein sequence ID" value="SHG25682.1"/>
    <property type="molecule type" value="Genomic_DNA"/>
</dbReference>
<gene>
    <name evidence="6" type="ORF">SAMN05444008_12316</name>
</gene>
<dbReference type="Pfam" id="PF07730">
    <property type="entry name" value="HisKA_3"/>
    <property type="match status" value="1"/>
</dbReference>
<dbReference type="InterPro" id="IPR050482">
    <property type="entry name" value="Sensor_HK_TwoCompSys"/>
</dbReference>
<dbReference type="AlphaFoldDB" id="A0A1M5IBP4"/>
<organism evidence="6 7">
    <name type="scientific">Cnuella takakiae</name>
    <dbReference type="NCBI Taxonomy" id="1302690"/>
    <lineage>
        <taxon>Bacteria</taxon>
        <taxon>Pseudomonadati</taxon>
        <taxon>Bacteroidota</taxon>
        <taxon>Chitinophagia</taxon>
        <taxon>Chitinophagales</taxon>
        <taxon>Chitinophagaceae</taxon>
        <taxon>Cnuella</taxon>
    </lineage>
</organism>
<dbReference type="InterPro" id="IPR003594">
    <property type="entry name" value="HATPase_dom"/>
</dbReference>
<feature type="transmembrane region" description="Helical" evidence="4">
    <location>
        <begin position="12"/>
        <end position="31"/>
    </location>
</feature>
<evidence type="ECO:0000313" key="7">
    <source>
        <dbReference type="Proteomes" id="UP000184368"/>
    </source>
</evidence>
<dbReference type="InterPro" id="IPR036890">
    <property type="entry name" value="HATPase_C_sf"/>
</dbReference>
<dbReference type="PANTHER" id="PTHR24421">
    <property type="entry name" value="NITRATE/NITRITE SENSOR PROTEIN NARX-RELATED"/>
    <property type="match status" value="1"/>
</dbReference>
<feature type="domain" description="Histidine kinase" evidence="5">
    <location>
        <begin position="170"/>
        <end position="258"/>
    </location>
</feature>
<name>A0A1M5IBP4_9BACT</name>
<reference evidence="6 7" key="1">
    <citation type="submission" date="2016-11" db="EMBL/GenBank/DDBJ databases">
        <authorList>
            <person name="Jaros S."/>
            <person name="Januszkiewicz K."/>
            <person name="Wedrychowicz H."/>
        </authorList>
    </citation>
    <scope>NUCLEOTIDE SEQUENCE [LARGE SCALE GENOMIC DNA]</scope>
    <source>
        <strain evidence="6 7">DSM 26897</strain>
    </source>
</reference>